<evidence type="ECO:0000313" key="2">
    <source>
        <dbReference type="Proteomes" id="UP000010824"/>
    </source>
</evidence>
<dbReference type="GeneID" id="14309368"/>
<dbReference type="AlphaFoldDB" id="L0HIS1"/>
<proteinExistence type="predicted"/>
<dbReference type="eggNOG" id="arCOG05293">
    <property type="taxonomic scope" value="Archaea"/>
</dbReference>
<accession>L0HIS1</accession>
<sequence>MTEPLAGGAPSDDEPCEQCGLCCRIFGPGIAPSAPNVYVWIEQGRTDILKWFIAFMEHGDPVSCTCLKTGDLGDVVSFEMRNTETGEYPAVCPFLRRVAKTRYLCGIHAVKPEMCWNYQPWVWGETYFNRCPSLKRTGGKCRWPL</sequence>
<dbReference type="RefSeq" id="WP_015285952.1">
    <property type="nucleotide sequence ID" value="NC_019943.1"/>
</dbReference>
<name>L0HIS1_METFS</name>
<dbReference type="STRING" id="593750.Metfor_1975"/>
<dbReference type="Proteomes" id="UP000010824">
    <property type="component" value="Chromosome"/>
</dbReference>
<dbReference type="OrthoDB" id="36424at2157"/>
<organism evidence="1 2">
    <name type="scientific">Methanoregula formicica (strain DSM 22288 / NBRC 105244 / SMSP)</name>
    <dbReference type="NCBI Taxonomy" id="593750"/>
    <lineage>
        <taxon>Archaea</taxon>
        <taxon>Methanobacteriati</taxon>
        <taxon>Methanobacteriota</taxon>
        <taxon>Stenosarchaea group</taxon>
        <taxon>Methanomicrobia</taxon>
        <taxon>Methanomicrobiales</taxon>
        <taxon>Methanoregulaceae</taxon>
        <taxon>Methanoregula</taxon>
    </lineage>
</organism>
<dbReference type="EMBL" id="CP003167">
    <property type="protein sequence ID" value="AGB02989.1"/>
    <property type="molecule type" value="Genomic_DNA"/>
</dbReference>
<reference evidence="1 2" key="2">
    <citation type="journal article" date="2014" name="Genome Announc.">
        <title>Complete Genome Sequence of Methanoregula formicica SMSPT, a Mesophilic Hydrogenotrophic Methanogen Isolated from a Methanogenic Upflow Anaerobic Sludge Blanket Reactor.</title>
        <authorList>
            <person name="Yamamoto K."/>
            <person name="Tamaki H."/>
            <person name="Cadillo-Quiroz H."/>
            <person name="Imachi H."/>
            <person name="Kyrpides N."/>
            <person name="Woyke T."/>
            <person name="Goodwin L."/>
            <person name="Zinder S.H."/>
            <person name="Kamagata Y."/>
            <person name="Liu W.T."/>
        </authorList>
    </citation>
    <scope>NUCLEOTIDE SEQUENCE [LARGE SCALE GENOMIC DNA]</scope>
    <source>
        <strain evidence="2">DSM 22288 / NBRC 105244 / SMSP</strain>
    </source>
</reference>
<reference evidence="2" key="1">
    <citation type="submission" date="2011-12" db="EMBL/GenBank/DDBJ databases">
        <title>Complete sequence of Methanoregula formicicum SMSP.</title>
        <authorList>
            <person name="Lucas S."/>
            <person name="Han J."/>
            <person name="Lapidus A."/>
            <person name="Cheng J.-F."/>
            <person name="Goodwin L."/>
            <person name="Pitluck S."/>
            <person name="Peters L."/>
            <person name="Ovchinnikova G."/>
            <person name="Teshima H."/>
            <person name="Detter J.C."/>
            <person name="Han C."/>
            <person name="Tapia R."/>
            <person name="Land M."/>
            <person name="Hauser L."/>
            <person name="Kyrpides N."/>
            <person name="Ivanova N."/>
            <person name="Pagani I."/>
            <person name="Imachi H."/>
            <person name="Tamaki H."/>
            <person name="Sekiguchi Y."/>
            <person name="Kamagata Y."/>
            <person name="Cadillo-Quiroz H."/>
            <person name="Zinder S."/>
            <person name="Liu W.-T."/>
            <person name="Woyke T."/>
        </authorList>
    </citation>
    <scope>NUCLEOTIDE SEQUENCE [LARGE SCALE GENOMIC DNA]</scope>
    <source>
        <strain evidence="2">DSM 22288 / NBRC 105244 / SMSP</strain>
    </source>
</reference>
<dbReference type="HOGENOM" id="CLU_1922790_0_0_2"/>
<dbReference type="KEGG" id="mfo:Metfor_1975"/>
<dbReference type="InParanoid" id="L0HIS1"/>
<keyword evidence="2" id="KW-1185">Reference proteome</keyword>
<protein>
    <submittedName>
        <fullName evidence="1">Uncharacterized protein</fullName>
    </submittedName>
</protein>
<evidence type="ECO:0000313" key="1">
    <source>
        <dbReference type="EMBL" id="AGB02989.1"/>
    </source>
</evidence>
<gene>
    <name evidence="1" type="ordered locus">Metfor_1975</name>
</gene>